<keyword evidence="1" id="KW-0520">NAD</keyword>
<dbReference type="Gene3D" id="3.40.50.720">
    <property type="entry name" value="NAD(P)-binding Rossmann-like Domain"/>
    <property type="match status" value="1"/>
</dbReference>
<dbReference type="RefSeq" id="WP_380696273.1">
    <property type="nucleotide sequence ID" value="NZ_JBHRYR010000003.1"/>
</dbReference>
<reference evidence="4" key="1">
    <citation type="journal article" date="2019" name="Int. J. Syst. Evol. Microbiol.">
        <title>The Global Catalogue of Microorganisms (GCM) 10K type strain sequencing project: providing services to taxonomists for standard genome sequencing and annotation.</title>
        <authorList>
            <consortium name="The Broad Institute Genomics Platform"/>
            <consortium name="The Broad Institute Genome Sequencing Center for Infectious Disease"/>
            <person name="Wu L."/>
            <person name="Ma J."/>
        </authorList>
    </citation>
    <scope>NUCLEOTIDE SEQUENCE [LARGE SCALE GENOMIC DNA]</scope>
    <source>
        <strain evidence="4">IBRC 10765</strain>
    </source>
</reference>
<evidence type="ECO:0000259" key="2">
    <source>
        <dbReference type="Pfam" id="PF01370"/>
    </source>
</evidence>
<comment type="caution">
    <text evidence="3">The sequence shown here is derived from an EMBL/GenBank/DDBJ whole genome shotgun (WGS) entry which is preliminary data.</text>
</comment>
<dbReference type="EMBL" id="JBHRYR010000003">
    <property type="protein sequence ID" value="MFC3853274.1"/>
    <property type="molecule type" value="Genomic_DNA"/>
</dbReference>
<proteinExistence type="predicted"/>
<accession>A0ABV7ZXL9</accession>
<dbReference type="Proteomes" id="UP001595617">
    <property type="component" value="Unassembled WGS sequence"/>
</dbReference>
<dbReference type="Pfam" id="PF01370">
    <property type="entry name" value="Epimerase"/>
    <property type="match status" value="1"/>
</dbReference>
<dbReference type="SUPFAM" id="SSF51735">
    <property type="entry name" value="NAD(P)-binding Rossmann-fold domains"/>
    <property type="match status" value="1"/>
</dbReference>
<protein>
    <submittedName>
        <fullName evidence="3">NAD-dependent epimerase/dehydratase family protein</fullName>
    </submittedName>
</protein>
<evidence type="ECO:0000313" key="4">
    <source>
        <dbReference type="Proteomes" id="UP001595617"/>
    </source>
</evidence>
<dbReference type="PANTHER" id="PTHR43574">
    <property type="entry name" value="EPIMERASE-RELATED"/>
    <property type="match status" value="1"/>
</dbReference>
<gene>
    <name evidence="3" type="ORF">ACFOOG_10565</name>
</gene>
<feature type="domain" description="NAD-dependent epimerase/dehydratase" evidence="2">
    <location>
        <begin position="86"/>
        <end position="209"/>
    </location>
</feature>
<keyword evidence="4" id="KW-1185">Reference proteome</keyword>
<dbReference type="InterPro" id="IPR001509">
    <property type="entry name" value="Epimerase_deHydtase"/>
</dbReference>
<name>A0ABV7ZXL9_9GAMM</name>
<evidence type="ECO:0000256" key="1">
    <source>
        <dbReference type="ARBA" id="ARBA00023027"/>
    </source>
</evidence>
<dbReference type="InterPro" id="IPR036291">
    <property type="entry name" value="NAD(P)-bd_dom_sf"/>
</dbReference>
<sequence>MTQAKIGVVGMGDLGGRIAQLGMASAPVVGMRRGSGAPHGVTLIQHDASTPWPTLFDQPELEMVADWVLCLSPGGRTVDAYRQAYTQVAEQALSWLQKVAPQAHVWLISSTSVYGEAQGDWVDESTITRPETPTAKVLVEAEQLWLTSPQPCTILRPAGLYGPGREYMFRQAREGFQIADADPIYTNRIHIDDAARAVVHLLKRRRTGERVADCYNLTDNAPAALQEVLHWLHQRLGITPHESRQLERSSKRIAAQRLADTGFTWHYPSFREGYSMMLATE</sequence>
<organism evidence="3 4">
    <name type="scientific">Saccharospirillum mangrovi</name>
    <dbReference type="NCBI Taxonomy" id="2161747"/>
    <lineage>
        <taxon>Bacteria</taxon>
        <taxon>Pseudomonadati</taxon>
        <taxon>Pseudomonadota</taxon>
        <taxon>Gammaproteobacteria</taxon>
        <taxon>Oceanospirillales</taxon>
        <taxon>Saccharospirillaceae</taxon>
        <taxon>Saccharospirillum</taxon>
    </lineage>
</organism>
<evidence type="ECO:0000313" key="3">
    <source>
        <dbReference type="EMBL" id="MFC3853274.1"/>
    </source>
</evidence>